<evidence type="ECO:0000256" key="1">
    <source>
        <dbReference type="ARBA" id="ARBA00004141"/>
    </source>
</evidence>
<comment type="similarity">
    <text evidence="5">Belongs to the SAT4 family.</text>
</comment>
<name>A0A6A6WLR2_9PEZI</name>
<proteinExistence type="inferred from homology"/>
<dbReference type="InterPro" id="IPR049326">
    <property type="entry name" value="Rhodopsin_dom_fungi"/>
</dbReference>
<dbReference type="PANTHER" id="PTHR33048">
    <property type="entry name" value="PTH11-LIKE INTEGRAL MEMBRANE PROTEIN (AFU_ORTHOLOGUE AFUA_5G11245)"/>
    <property type="match status" value="1"/>
</dbReference>
<comment type="subcellular location">
    <subcellularLocation>
        <location evidence="1">Membrane</location>
        <topology evidence="1">Multi-pass membrane protein</topology>
    </subcellularLocation>
</comment>
<dbReference type="GO" id="GO:0016020">
    <property type="term" value="C:membrane"/>
    <property type="evidence" value="ECO:0007669"/>
    <property type="project" value="UniProtKB-SubCell"/>
</dbReference>
<accession>A0A6A6WLR2</accession>
<dbReference type="Proteomes" id="UP000799437">
    <property type="component" value="Unassembled WGS sequence"/>
</dbReference>
<reference evidence="9" key="1">
    <citation type="journal article" date="2020" name="Stud. Mycol.">
        <title>101 Dothideomycetes genomes: a test case for predicting lifestyles and emergence of pathogens.</title>
        <authorList>
            <person name="Haridas S."/>
            <person name="Albert R."/>
            <person name="Binder M."/>
            <person name="Bloem J."/>
            <person name="Labutti K."/>
            <person name="Salamov A."/>
            <person name="Andreopoulos B."/>
            <person name="Baker S."/>
            <person name="Barry K."/>
            <person name="Bills G."/>
            <person name="Bluhm B."/>
            <person name="Cannon C."/>
            <person name="Castanera R."/>
            <person name="Culley D."/>
            <person name="Daum C."/>
            <person name="Ezra D."/>
            <person name="Gonzalez J."/>
            <person name="Henrissat B."/>
            <person name="Kuo A."/>
            <person name="Liang C."/>
            <person name="Lipzen A."/>
            <person name="Lutzoni F."/>
            <person name="Magnuson J."/>
            <person name="Mondo S."/>
            <person name="Nolan M."/>
            <person name="Ohm R."/>
            <person name="Pangilinan J."/>
            <person name="Park H.-J."/>
            <person name="Ramirez L."/>
            <person name="Alfaro M."/>
            <person name="Sun H."/>
            <person name="Tritt A."/>
            <person name="Yoshinaga Y."/>
            <person name="Zwiers L.-H."/>
            <person name="Turgeon B."/>
            <person name="Goodwin S."/>
            <person name="Spatafora J."/>
            <person name="Crous P."/>
            <person name="Grigoriev I."/>
        </authorList>
    </citation>
    <scope>NUCLEOTIDE SEQUENCE</scope>
    <source>
        <strain evidence="9">CBS 121739</strain>
    </source>
</reference>
<feature type="transmembrane region" description="Helical" evidence="7">
    <location>
        <begin position="198"/>
        <end position="220"/>
    </location>
</feature>
<feature type="transmembrane region" description="Helical" evidence="7">
    <location>
        <begin position="163"/>
        <end position="186"/>
    </location>
</feature>
<dbReference type="Pfam" id="PF20684">
    <property type="entry name" value="Fung_rhodopsin"/>
    <property type="match status" value="1"/>
</dbReference>
<dbReference type="PANTHER" id="PTHR33048:SF123">
    <property type="entry name" value="INTEGRAL MEMBRANE PROTEIN"/>
    <property type="match status" value="1"/>
</dbReference>
<dbReference type="OrthoDB" id="3918601at2759"/>
<feature type="transmembrane region" description="Helical" evidence="7">
    <location>
        <begin position="18"/>
        <end position="37"/>
    </location>
</feature>
<dbReference type="AlphaFoldDB" id="A0A6A6WLR2"/>
<gene>
    <name evidence="9" type="ORF">EJ05DRAFT_506783</name>
</gene>
<feature type="transmembrane region" description="Helical" evidence="7">
    <location>
        <begin position="49"/>
        <end position="70"/>
    </location>
</feature>
<evidence type="ECO:0000313" key="10">
    <source>
        <dbReference type="Proteomes" id="UP000799437"/>
    </source>
</evidence>
<keyword evidence="2 7" id="KW-0812">Transmembrane</keyword>
<evidence type="ECO:0000313" key="9">
    <source>
        <dbReference type="EMBL" id="KAF2763160.1"/>
    </source>
</evidence>
<evidence type="ECO:0000256" key="3">
    <source>
        <dbReference type="ARBA" id="ARBA00022989"/>
    </source>
</evidence>
<evidence type="ECO:0000256" key="6">
    <source>
        <dbReference type="SAM" id="MobiDB-lite"/>
    </source>
</evidence>
<feature type="transmembrane region" description="Helical" evidence="7">
    <location>
        <begin position="122"/>
        <end position="143"/>
    </location>
</feature>
<dbReference type="EMBL" id="ML996565">
    <property type="protein sequence ID" value="KAF2763160.1"/>
    <property type="molecule type" value="Genomic_DNA"/>
</dbReference>
<feature type="transmembrane region" description="Helical" evidence="7">
    <location>
        <begin position="93"/>
        <end position="110"/>
    </location>
</feature>
<evidence type="ECO:0000256" key="4">
    <source>
        <dbReference type="ARBA" id="ARBA00023136"/>
    </source>
</evidence>
<evidence type="ECO:0000259" key="8">
    <source>
        <dbReference type="Pfam" id="PF20684"/>
    </source>
</evidence>
<dbReference type="InterPro" id="IPR052337">
    <property type="entry name" value="SAT4-like"/>
</dbReference>
<sequence length="396" mass="42602">MAPPHDNPPAPRSALAEVLTWTVVLIAFMAVTVKLARKMIHTGRLQRDDVLIGGSMACAIVYCVVLHARVEESAGIDGVWVGGYEKATYANEILYAACLGLARLSILEYLRVRTRFSRRRLVTLVLVCANCAFTLAAVIVLAFQCGLPRPWDRSGGRCIDVAGFWSFFAGADALLDVCVAALPVYLLHDLRVPLDKRILTLAAFGLRALTLPSIITRLIYTLHAPSPPPSFPRAPTIATSLQIATSILSTCIPFTNPILATLHQSGLFAPPQTNIPTPPAPISTKTTDEHSPFDPPPPPRDATPSRLSRMTLKPLSGIKPLVGMGMKPAYRRSGSTASDLVLIHKRTSFTIEFEPLGRATDEGDAGEGLEMEAQMKMKEVGLSSGGGGNCWDAGRG</sequence>
<evidence type="ECO:0000256" key="7">
    <source>
        <dbReference type="SAM" id="Phobius"/>
    </source>
</evidence>
<dbReference type="GeneID" id="54488912"/>
<keyword evidence="3 7" id="KW-1133">Transmembrane helix</keyword>
<evidence type="ECO:0000256" key="2">
    <source>
        <dbReference type="ARBA" id="ARBA00022692"/>
    </source>
</evidence>
<feature type="domain" description="Rhodopsin" evidence="8">
    <location>
        <begin position="35"/>
        <end position="260"/>
    </location>
</feature>
<organism evidence="9 10">
    <name type="scientific">Pseudovirgaria hyperparasitica</name>
    <dbReference type="NCBI Taxonomy" id="470096"/>
    <lineage>
        <taxon>Eukaryota</taxon>
        <taxon>Fungi</taxon>
        <taxon>Dikarya</taxon>
        <taxon>Ascomycota</taxon>
        <taxon>Pezizomycotina</taxon>
        <taxon>Dothideomycetes</taxon>
        <taxon>Dothideomycetes incertae sedis</taxon>
        <taxon>Acrospermales</taxon>
        <taxon>Acrospermaceae</taxon>
        <taxon>Pseudovirgaria</taxon>
    </lineage>
</organism>
<protein>
    <recommendedName>
        <fullName evidence="8">Rhodopsin domain-containing protein</fullName>
    </recommendedName>
</protein>
<dbReference type="RefSeq" id="XP_033605611.1">
    <property type="nucleotide sequence ID" value="XM_033747858.1"/>
</dbReference>
<evidence type="ECO:0000256" key="5">
    <source>
        <dbReference type="ARBA" id="ARBA00038359"/>
    </source>
</evidence>
<keyword evidence="4 7" id="KW-0472">Membrane</keyword>
<keyword evidence="10" id="KW-1185">Reference proteome</keyword>
<feature type="region of interest" description="Disordered" evidence="6">
    <location>
        <begin position="271"/>
        <end position="306"/>
    </location>
</feature>